<feature type="compositionally biased region" description="Acidic residues" evidence="1">
    <location>
        <begin position="127"/>
        <end position="136"/>
    </location>
</feature>
<proteinExistence type="predicted"/>
<dbReference type="RefSeq" id="XP_006820105.1">
    <property type="nucleotide sequence ID" value="XM_006820042.1"/>
</dbReference>
<evidence type="ECO:0000313" key="4">
    <source>
        <dbReference type="RefSeq" id="XP_006820105.1"/>
    </source>
</evidence>
<protein>
    <submittedName>
        <fullName evidence="4">Clathrin interactor 1-like</fullName>
    </submittedName>
</protein>
<evidence type="ECO:0000256" key="1">
    <source>
        <dbReference type="SAM" id="MobiDB-lite"/>
    </source>
</evidence>
<feature type="non-terminal residue" evidence="4">
    <location>
        <position position="1"/>
    </location>
</feature>
<evidence type="ECO:0000259" key="2">
    <source>
        <dbReference type="PROSITE" id="PS50942"/>
    </source>
</evidence>
<dbReference type="PROSITE" id="PS50942">
    <property type="entry name" value="ENTH"/>
    <property type="match status" value="1"/>
</dbReference>
<gene>
    <name evidence="4" type="primary">LOC102808673</name>
</gene>
<dbReference type="PANTHER" id="PTHR12276:SF45">
    <property type="entry name" value="CLATHRIN INTERACTOR 1"/>
    <property type="match status" value="1"/>
</dbReference>
<feature type="region of interest" description="Disordered" evidence="1">
    <location>
        <begin position="88"/>
        <end position="136"/>
    </location>
</feature>
<sequence length="136" mass="16308">CLLLLKYLILNGSERVVTSGREHIYDLKGLEDFQYRDEFGKDQGINVRQKVKEIVGFIQDDDRLRDERRKARKTKDKYIGLSGDSYQYKYSDKYDSEPRMTSVREFDDEMNNHRRRKQGSRRRGSDEDSPPEYDER</sequence>
<organism evidence="3 4">
    <name type="scientific">Saccoglossus kowalevskii</name>
    <name type="common">Acorn worm</name>
    <dbReference type="NCBI Taxonomy" id="10224"/>
    <lineage>
        <taxon>Eukaryota</taxon>
        <taxon>Metazoa</taxon>
        <taxon>Hemichordata</taxon>
        <taxon>Enteropneusta</taxon>
        <taxon>Harrimaniidae</taxon>
        <taxon>Saccoglossus</taxon>
    </lineage>
</organism>
<dbReference type="InterPro" id="IPR013809">
    <property type="entry name" value="ENTH"/>
</dbReference>
<dbReference type="SUPFAM" id="SSF48464">
    <property type="entry name" value="ENTH/VHS domain"/>
    <property type="match status" value="1"/>
</dbReference>
<dbReference type="Proteomes" id="UP000694865">
    <property type="component" value="Unplaced"/>
</dbReference>
<dbReference type="PANTHER" id="PTHR12276">
    <property type="entry name" value="EPSIN/ENT-RELATED"/>
    <property type="match status" value="1"/>
</dbReference>
<reference evidence="4" key="1">
    <citation type="submission" date="2025-08" db="UniProtKB">
        <authorList>
            <consortium name="RefSeq"/>
        </authorList>
    </citation>
    <scope>IDENTIFICATION</scope>
    <source>
        <tissue evidence="4">Testes</tissue>
    </source>
</reference>
<evidence type="ECO:0000313" key="3">
    <source>
        <dbReference type="Proteomes" id="UP000694865"/>
    </source>
</evidence>
<dbReference type="GeneID" id="102808673"/>
<feature type="domain" description="ENTH" evidence="2">
    <location>
        <begin position="1"/>
        <end position="68"/>
    </location>
</feature>
<accession>A0ABM0MJB4</accession>
<keyword evidence="3" id="KW-1185">Reference proteome</keyword>
<feature type="compositionally biased region" description="Basic and acidic residues" evidence="1">
    <location>
        <begin position="90"/>
        <end position="105"/>
    </location>
</feature>
<dbReference type="Pfam" id="PF01417">
    <property type="entry name" value="ENTH"/>
    <property type="match status" value="1"/>
</dbReference>
<dbReference type="Gene3D" id="1.25.40.90">
    <property type="match status" value="1"/>
</dbReference>
<dbReference type="InterPro" id="IPR008942">
    <property type="entry name" value="ENTH_VHS"/>
</dbReference>
<name>A0ABM0MJB4_SACKO</name>
<feature type="compositionally biased region" description="Basic residues" evidence="1">
    <location>
        <begin position="113"/>
        <end position="122"/>
    </location>
</feature>